<keyword evidence="2" id="KW-1185">Reference proteome</keyword>
<dbReference type="EMBL" id="CM037152">
    <property type="protein sequence ID" value="KAH7836248.1"/>
    <property type="molecule type" value="Genomic_DNA"/>
</dbReference>
<comment type="caution">
    <text evidence="1">The sequence shown here is derived from an EMBL/GenBank/DDBJ whole genome shotgun (WGS) entry which is preliminary data.</text>
</comment>
<dbReference type="Proteomes" id="UP000828048">
    <property type="component" value="Chromosome 2"/>
</dbReference>
<accession>A0ACB7X6G0</accession>
<reference evidence="1 2" key="1">
    <citation type="journal article" date="2021" name="Hortic Res">
        <title>High-quality reference genome and annotation aids understanding of berry development for evergreen blueberry (Vaccinium darrowii).</title>
        <authorList>
            <person name="Yu J."/>
            <person name="Hulse-Kemp A.M."/>
            <person name="Babiker E."/>
            <person name="Staton M."/>
        </authorList>
    </citation>
    <scope>NUCLEOTIDE SEQUENCE [LARGE SCALE GENOMIC DNA]</scope>
    <source>
        <strain evidence="2">cv. NJ 8807/NJ 8810</strain>
        <tissue evidence="1">Young leaf</tissue>
    </source>
</reference>
<name>A0ACB7X6G0_9ERIC</name>
<protein>
    <submittedName>
        <fullName evidence="1">Uncharacterized protein</fullName>
    </submittedName>
</protein>
<gene>
    <name evidence="1" type="ORF">Vadar_033984</name>
</gene>
<evidence type="ECO:0000313" key="2">
    <source>
        <dbReference type="Proteomes" id="UP000828048"/>
    </source>
</evidence>
<evidence type="ECO:0000313" key="1">
    <source>
        <dbReference type="EMBL" id="KAH7836248.1"/>
    </source>
</evidence>
<organism evidence="1 2">
    <name type="scientific">Vaccinium darrowii</name>
    <dbReference type="NCBI Taxonomy" id="229202"/>
    <lineage>
        <taxon>Eukaryota</taxon>
        <taxon>Viridiplantae</taxon>
        <taxon>Streptophyta</taxon>
        <taxon>Embryophyta</taxon>
        <taxon>Tracheophyta</taxon>
        <taxon>Spermatophyta</taxon>
        <taxon>Magnoliopsida</taxon>
        <taxon>eudicotyledons</taxon>
        <taxon>Gunneridae</taxon>
        <taxon>Pentapetalae</taxon>
        <taxon>asterids</taxon>
        <taxon>Ericales</taxon>
        <taxon>Ericaceae</taxon>
        <taxon>Vaccinioideae</taxon>
        <taxon>Vaccinieae</taxon>
        <taxon>Vaccinium</taxon>
    </lineage>
</organism>
<sequence length="199" mass="22023">MVAVGDVQNVLENSQDKSNTLSNPSKGPRRGRPPAKRKQSMAEQIIRKSAKLNKTVQCRRCKANVIPDVDGLNMLTQESANTNVHHGGIFVVDRGTKSYMGGQISYSDYWDVDKVSLLELDEIGKKLGFTKTIEFYYKVLNNGVFKILQNDNDILDMVKCIKDGKIDIFLVTPTSTVDGLEDMDVGNGTVGPSQRLESP</sequence>
<proteinExistence type="predicted"/>